<dbReference type="InterPro" id="IPR037066">
    <property type="entry name" value="Plug_dom_sf"/>
</dbReference>
<dbReference type="PANTHER" id="PTHR30069">
    <property type="entry name" value="TONB-DEPENDENT OUTER MEMBRANE RECEPTOR"/>
    <property type="match status" value="1"/>
</dbReference>
<dbReference type="Proteomes" id="UP000014073">
    <property type="component" value="Unassembled WGS sequence"/>
</dbReference>
<dbReference type="eggNOG" id="COG4771">
    <property type="taxonomic scope" value="Bacteria"/>
</dbReference>
<dbReference type="GO" id="GO:0044718">
    <property type="term" value="P:siderophore transmembrane transport"/>
    <property type="evidence" value="ECO:0007669"/>
    <property type="project" value="TreeGrafter"/>
</dbReference>
<feature type="domain" description="TonB-dependent receptor plug" evidence="11">
    <location>
        <begin position="117"/>
        <end position="220"/>
    </location>
</feature>
<dbReference type="Gene3D" id="2.170.130.10">
    <property type="entry name" value="TonB-dependent receptor, plug domain"/>
    <property type="match status" value="1"/>
</dbReference>
<evidence type="ECO:0000256" key="1">
    <source>
        <dbReference type="ARBA" id="ARBA00004571"/>
    </source>
</evidence>
<dbReference type="InterPro" id="IPR008969">
    <property type="entry name" value="CarboxyPept-like_regulatory"/>
</dbReference>
<comment type="caution">
    <text evidence="12">The sequence shown here is derived from an EMBL/GenBank/DDBJ whole genome shotgun (WGS) entry which is preliminary data.</text>
</comment>
<feature type="domain" description="TonB-dependent receptor-like beta-barrel" evidence="10">
    <location>
        <begin position="262"/>
        <end position="717"/>
    </location>
</feature>
<keyword evidence="6 8" id="KW-0472">Membrane</keyword>
<dbReference type="STRING" id="547042.BACCOPRO_01511"/>
<dbReference type="InterPro" id="IPR039426">
    <property type="entry name" value="TonB-dep_rcpt-like"/>
</dbReference>
<evidence type="ECO:0000256" key="5">
    <source>
        <dbReference type="ARBA" id="ARBA00023077"/>
    </source>
</evidence>
<dbReference type="EMBL" id="ACBW01000111">
    <property type="protein sequence ID" value="EEF76017.1"/>
    <property type="molecule type" value="Genomic_DNA"/>
</dbReference>
<dbReference type="PANTHER" id="PTHR30069:SF57">
    <property type="entry name" value="TONB-DEPENDENT RECEPTOR"/>
    <property type="match status" value="1"/>
</dbReference>
<evidence type="ECO:0000256" key="6">
    <source>
        <dbReference type="ARBA" id="ARBA00023136"/>
    </source>
</evidence>
<dbReference type="Pfam" id="PF13715">
    <property type="entry name" value="CarbopepD_reg_2"/>
    <property type="match status" value="1"/>
</dbReference>
<dbReference type="AlphaFoldDB" id="S0F8C8"/>
<evidence type="ECO:0000256" key="3">
    <source>
        <dbReference type="ARBA" id="ARBA00022452"/>
    </source>
</evidence>
<gene>
    <name evidence="12" type="ORF">BACCOPRO_01511</name>
</gene>
<dbReference type="Gene3D" id="2.60.40.1120">
    <property type="entry name" value="Carboxypeptidase-like, regulatory domain"/>
    <property type="match status" value="1"/>
</dbReference>
<proteinExistence type="inferred from homology"/>
<dbReference type="InterPro" id="IPR000531">
    <property type="entry name" value="Beta-barrel_TonB"/>
</dbReference>
<keyword evidence="13" id="KW-1185">Reference proteome</keyword>
<dbReference type="GO" id="GO:0015344">
    <property type="term" value="F:siderophore uptake transmembrane transporter activity"/>
    <property type="evidence" value="ECO:0007669"/>
    <property type="project" value="TreeGrafter"/>
</dbReference>
<organism evidence="12 13">
    <name type="scientific">Phocaeicola coprophilus DSM 18228 = JCM 13818</name>
    <dbReference type="NCBI Taxonomy" id="547042"/>
    <lineage>
        <taxon>Bacteria</taxon>
        <taxon>Pseudomonadati</taxon>
        <taxon>Bacteroidota</taxon>
        <taxon>Bacteroidia</taxon>
        <taxon>Bacteroidales</taxon>
        <taxon>Bacteroidaceae</taxon>
        <taxon>Phocaeicola</taxon>
    </lineage>
</organism>
<dbReference type="GO" id="GO:0009279">
    <property type="term" value="C:cell outer membrane"/>
    <property type="evidence" value="ECO:0007669"/>
    <property type="project" value="UniProtKB-SubCell"/>
</dbReference>
<dbReference type="InterPro" id="IPR036942">
    <property type="entry name" value="Beta-barrel_TonB_sf"/>
</dbReference>
<dbReference type="SUPFAM" id="SSF56935">
    <property type="entry name" value="Porins"/>
    <property type="match status" value="1"/>
</dbReference>
<evidence type="ECO:0000259" key="11">
    <source>
        <dbReference type="Pfam" id="PF07715"/>
    </source>
</evidence>
<dbReference type="Gene3D" id="2.40.170.20">
    <property type="entry name" value="TonB-dependent receptor, beta-barrel domain"/>
    <property type="match status" value="1"/>
</dbReference>
<evidence type="ECO:0000256" key="2">
    <source>
        <dbReference type="ARBA" id="ARBA00022448"/>
    </source>
</evidence>
<protein>
    <submittedName>
        <fullName evidence="12">TonB-dependent receptor</fullName>
    </submittedName>
</protein>
<keyword evidence="12" id="KW-0675">Receptor</keyword>
<name>S0F8C8_9BACT</name>
<reference evidence="12 13" key="1">
    <citation type="submission" date="2008-12" db="EMBL/GenBank/DDBJ databases">
        <authorList>
            <person name="Fulton L."/>
            <person name="Clifton S."/>
            <person name="Fulton B."/>
            <person name="Xu J."/>
            <person name="Minx P."/>
            <person name="Pepin K.H."/>
            <person name="Johnson M."/>
            <person name="Bhonagiri V."/>
            <person name="Nash W.E."/>
            <person name="Mardis E.R."/>
            <person name="Wilson R.K."/>
        </authorList>
    </citation>
    <scope>NUCLEOTIDE SEQUENCE [LARGE SCALE GENOMIC DNA]</scope>
    <source>
        <strain evidence="12 13">DSM 18228</strain>
    </source>
</reference>
<evidence type="ECO:0000256" key="9">
    <source>
        <dbReference type="RuleBase" id="RU003357"/>
    </source>
</evidence>
<evidence type="ECO:0000259" key="10">
    <source>
        <dbReference type="Pfam" id="PF00593"/>
    </source>
</evidence>
<dbReference type="HOGENOM" id="CLU_012669_1_0_10"/>
<keyword evidence="5 9" id="KW-0798">TonB box</keyword>
<evidence type="ECO:0000256" key="4">
    <source>
        <dbReference type="ARBA" id="ARBA00022692"/>
    </source>
</evidence>
<keyword evidence="2 8" id="KW-0813">Transport</keyword>
<keyword evidence="3 8" id="KW-1134">Transmembrane beta strand</keyword>
<evidence type="ECO:0000313" key="12">
    <source>
        <dbReference type="EMBL" id="EEF76017.1"/>
    </source>
</evidence>
<evidence type="ECO:0000256" key="8">
    <source>
        <dbReference type="PROSITE-ProRule" id="PRU01360"/>
    </source>
</evidence>
<dbReference type="RefSeq" id="WP_008142106.1">
    <property type="nucleotide sequence ID" value="NZ_EQ973637.1"/>
</dbReference>
<evidence type="ECO:0000313" key="13">
    <source>
        <dbReference type="Proteomes" id="UP000014073"/>
    </source>
</evidence>
<accession>S0F8C8</accession>
<dbReference type="SUPFAM" id="SSF49464">
    <property type="entry name" value="Carboxypeptidase regulatory domain-like"/>
    <property type="match status" value="1"/>
</dbReference>
<keyword evidence="4 8" id="KW-0812">Transmembrane</keyword>
<comment type="similarity">
    <text evidence="8 9">Belongs to the TonB-dependent receptor family.</text>
</comment>
<dbReference type="PROSITE" id="PS52016">
    <property type="entry name" value="TONB_DEPENDENT_REC_3"/>
    <property type="match status" value="1"/>
</dbReference>
<dbReference type="InterPro" id="IPR012910">
    <property type="entry name" value="Plug_dom"/>
</dbReference>
<evidence type="ECO:0000256" key="7">
    <source>
        <dbReference type="ARBA" id="ARBA00023237"/>
    </source>
</evidence>
<sequence>MNLSWAYASNPVKEGNVITGHVIEKGSEAGIAYATVLIVETGKGTVTNDEGYFRFKDIPAGEYTLKVQMMGYATQTKRVTVSKEFTVDMHFVMEEDVIQVDEVVVSANRNETSRKLAPVVVNVMNNRLFEIVNSTDLAKSLNYQSGLRVENNCQNCGFPQVRINGLEGPYSQILINSRPVMSALSGVYGLEQIPVNMIERVEVVRGGGSALFGANAVGGTINIITKDPINNSFQVSSTMSNMNSKSWEQYVGANASLVSSDNSYGIALYQSYRNRNPYDADGDGFSELGKLNMNTFGLRAYYRPTQFSRISLEYHTTNEFRRGGNKFDLQPHETDITEQTKHIINSGGLTYDVFFREYKHKLSIYGSAQHTDRNSYYGAGMDPNAYGRTKDLTVVGGAMYVGNMDNCFFSPATFTGGIEYQYNSLHDVMTGYKRDLKQDVKIASGFAQNEWKMEYFTLLAGFRLDKHNLVDNVIFSPRVNALWKPSDRLQGRLTWSTGFRAPQAYDEDLHVAAVGGEAMLIKLADGLKPEKSNSFSGSIDWSFNFGHFQSNLLVEGFYTALNDVFYLEALGKDPQTGTQIQERRNGNGARVYGANIDYKIAHGREAALQLGFTLQRSRYTEAVSWSDDPDVAPIKRMPRTPDYYGYVTFTSAPLKNFDFSVSGVYTGKMIVPHFAGYIEKDRLEKTPDFMDVNVKLNYTFVLNDHLKLQLNGGVQNIFNAFQKDLDKGGSRDSKYFYGPTQPRTYFEASSSSIKTFLSLREKGCRPPGGQVALLFIFLVIRSSDRTGFLNLFRRKARIYKQIILHLRKQIKF</sequence>
<dbReference type="Pfam" id="PF07715">
    <property type="entry name" value="Plug"/>
    <property type="match status" value="1"/>
</dbReference>
<comment type="subcellular location">
    <subcellularLocation>
        <location evidence="1 8">Cell outer membrane</location>
        <topology evidence="1 8">Multi-pass membrane protein</topology>
    </subcellularLocation>
</comment>
<keyword evidence="7 8" id="KW-0998">Cell outer membrane</keyword>
<dbReference type="Pfam" id="PF00593">
    <property type="entry name" value="TonB_dep_Rec_b-barrel"/>
    <property type="match status" value="1"/>
</dbReference>